<feature type="region of interest" description="Disordered" evidence="2">
    <location>
        <begin position="60"/>
        <end position="89"/>
    </location>
</feature>
<feature type="compositionally biased region" description="Low complexity" evidence="2">
    <location>
        <begin position="458"/>
        <end position="470"/>
    </location>
</feature>
<dbReference type="InterPro" id="IPR006608">
    <property type="entry name" value="CC2D1A/B_DM14"/>
</dbReference>
<evidence type="ECO:0000259" key="3">
    <source>
        <dbReference type="PROSITE" id="PS50004"/>
    </source>
</evidence>
<dbReference type="SUPFAM" id="SSF49562">
    <property type="entry name" value="C2 domain (Calcium/lipid-binding domain, CaLB)"/>
    <property type="match status" value="1"/>
</dbReference>
<dbReference type="Pfam" id="PF21528">
    <property type="entry name" value="CC2D1A-B_DM14"/>
    <property type="match status" value="3"/>
</dbReference>
<accession>A0A8C4QKD7</accession>
<name>A0A8C4QKD7_EPTBU</name>
<feature type="region of interest" description="Disordered" evidence="2">
    <location>
        <begin position="284"/>
        <end position="346"/>
    </location>
</feature>
<reference evidence="4" key="1">
    <citation type="submission" date="2025-08" db="UniProtKB">
        <authorList>
            <consortium name="Ensembl"/>
        </authorList>
    </citation>
    <scope>IDENTIFICATION</scope>
</reference>
<dbReference type="Proteomes" id="UP000694388">
    <property type="component" value="Unplaced"/>
</dbReference>
<feature type="domain" description="C2" evidence="3">
    <location>
        <begin position="653"/>
        <end position="783"/>
    </location>
</feature>
<dbReference type="PROSITE" id="PS50004">
    <property type="entry name" value="C2"/>
    <property type="match status" value="1"/>
</dbReference>
<feature type="region of interest" description="Disordered" evidence="2">
    <location>
        <begin position="131"/>
        <end position="233"/>
    </location>
</feature>
<feature type="compositionally biased region" description="Basic and acidic residues" evidence="2">
    <location>
        <begin position="223"/>
        <end position="233"/>
    </location>
</feature>
<sequence length="951" mass="104257">MMGESAQQQKTEKVLLEIEKISRMADNCMKDDFDGEDVNCEDLENDAELMAELHGMLEEPGGLEIPSSLKRPASPSPCTQESSEMRESGSLLSVIDERVTMYENAVVKAQEAGATSKKRRYERGLKTLKTMQKAIQQGKPITETNIPPPVWTGAVVEPNPPDGPPATSPSSPSSLPQPSSPIAVPVEQCSLAARSPPMPPAPHPSPSVTPPPPCPPRKPHVAAKQEEVTKGSEDVKVVCTKRMNEYRSAAIAAKCQGDLKTARNYLAISKQFDAVLAAMERGDTVDLNNMPPPPPTSSQAPSLPRDGLPVQVPLQASTSAPTPGKAQSPVQTPQVTPSSSSPPAPTTAIEAMEQRLAVYAATAEHARQEGNSSKARRHDRITKQYKDAIKMAKAGRPVDFLALPSLPSFPPIPGVTQSGQSSFEECLAAASQLIKDEAQPEEEEQEADEEHTAPRPSPAALSPSLPSAQPKTPPSDSMSTGSTKSPQVKITKADQQLDFIQRRKRSVLAVAVRAKRAGDLTTARAALRQARGFDPQIEASNRGLPVDISTVPPPLDESAEFILASNKLSTQGFEVVSRQSTWRTPRDEEMYENLMEELKKQLMHCQERGTAFARKGLLSEALRFEKLADECRESRQRLKDCYAHGLPAPQFIRTSHSLPIIRTFDELGSDDMELTIIRAQNLIPPEGVSPHDLFCYVKFEFPFPNAEQAQTDKTNAESGCNPEFGATFRLNISRGSRSLARVLSSRGIRFTLCHKRWLKSQTIGTAQIRLEGLQNLCQVHVTTQVTENRRVVCGNLEVRVRLQEPLAGAEQTEISENWLNIQAATPVKKDNVKARATVIGSLASMGLELQMLNKQLEVYKERRTKPPPELTNQAAELVRRMRVQQEALRVGGKAAMSEYISYLRTLPPKLAESAQKAARAEHREEARLALTKRKVVEAELQKLLGKPTKSH</sequence>
<dbReference type="PANTHER" id="PTHR13076">
    <property type="entry name" value="COILED-COIL AND C2 DOMAIN-CONTAINING PROTEIN 1-LIKE"/>
    <property type="match status" value="1"/>
</dbReference>
<protein>
    <recommendedName>
        <fullName evidence="3">C2 domain-containing protein</fullName>
    </recommendedName>
</protein>
<evidence type="ECO:0000313" key="5">
    <source>
        <dbReference type="Proteomes" id="UP000694388"/>
    </source>
</evidence>
<evidence type="ECO:0000313" key="4">
    <source>
        <dbReference type="Ensembl" id="ENSEBUP00000016768.1"/>
    </source>
</evidence>
<feature type="compositionally biased region" description="Pro residues" evidence="2">
    <location>
        <begin position="158"/>
        <end position="167"/>
    </location>
</feature>
<dbReference type="InterPro" id="IPR035892">
    <property type="entry name" value="C2_domain_sf"/>
</dbReference>
<dbReference type="Pfam" id="PF00168">
    <property type="entry name" value="C2"/>
    <property type="match status" value="1"/>
</dbReference>
<proteinExistence type="inferred from homology"/>
<evidence type="ECO:0000256" key="2">
    <source>
        <dbReference type="SAM" id="MobiDB-lite"/>
    </source>
</evidence>
<feature type="compositionally biased region" description="Low complexity" evidence="2">
    <location>
        <begin position="168"/>
        <end position="181"/>
    </location>
</feature>
<keyword evidence="5" id="KW-1185">Reference proteome</keyword>
<comment type="similarity">
    <text evidence="1">Belongs to the CC2D1 family.</text>
</comment>
<evidence type="ECO:0000256" key="1">
    <source>
        <dbReference type="ARBA" id="ARBA00010672"/>
    </source>
</evidence>
<dbReference type="SMART" id="SM00685">
    <property type="entry name" value="DM14"/>
    <property type="match status" value="4"/>
</dbReference>
<dbReference type="GO" id="GO:0001227">
    <property type="term" value="F:DNA-binding transcription repressor activity, RNA polymerase II-specific"/>
    <property type="evidence" value="ECO:0007669"/>
    <property type="project" value="InterPro"/>
</dbReference>
<dbReference type="GeneTree" id="ENSGT00390000009595"/>
<dbReference type="PANTHER" id="PTHR13076:SF9">
    <property type="entry name" value="COILED-COIL AND C2 DOMAIN-CONTAINING PROTEIN 1-LIKE"/>
    <property type="match status" value="1"/>
</dbReference>
<organism evidence="4 5">
    <name type="scientific">Eptatretus burgeri</name>
    <name type="common">Inshore hagfish</name>
    <dbReference type="NCBI Taxonomy" id="7764"/>
    <lineage>
        <taxon>Eukaryota</taxon>
        <taxon>Metazoa</taxon>
        <taxon>Chordata</taxon>
        <taxon>Craniata</taxon>
        <taxon>Vertebrata</taxon>
        <taxon>Cyclostomata</taxon>
        <taxon>Myxini</taxon>
        <taxon>Myxiniformes</taxon>
        <taxon>Myxinidae</taxon>
        <taxon>Eptatretinae</taxon>
        <taxon>Eptatretus</taxon>
    </lineage>
</organism>
<reference evidence="4" key="2">
    <citation type="submission" date="2025-09" db="UniProtKB">
        <authorList>
            <consortium name="Ensembl"/>
        </authorList>
    </citation>
    <scope>IDENTIFICATION</scope>
</reference>
<dbReference type="InterPro" id="IPR039725">
    <property type="entry name" value="CC2D1A/B"/>
</dbReference>
<dbReference type="Ensembl" id="ENSEBUT00000017344.1">
    <property type="protein sequence ID" value="ENSEBUP00000016768.1"/>
    <property type="gene ID" value="ENSEBUG00000010516.1"/>
</dbReference>
<feature type="region of interest" description="Disordered" evidence="2">
    <location>
        <begin position="437"/>
        <end position="490"/>
    </location>
</feature>
<dbReference type="InterPro" id="IPR000008">
    <property type="entry name" value="C2_dom"/>
</dbReference>
<dbReference type="SMART" id="SM00239">
    <property type="entry name" value="C2"/>
    <property type="match status" value="1"/>
</dbReference>
<dbReference type="Gene3D" id="2.60.40.150">
    <property type="entry name" value="C2 domain"/>
    <property type="match status" value="1"/>
</dbReference>
<feature type="compositionally biased region" description="Low complexity" evidence="2">
    <location>
        <begin position="326"/>
        <end position="339"/>
    </location>
</feature>
<dbReference type="AlphaFoldDB" id="A0A8C4QKD7"/>
<feature type="compositionally biased region" description="Acidic residues" evidence="2">
    <location>
        <begin position="439"/>
        <end position="449"/>
    </location>
</feature>
<feature type="compositionally biased region" description="Pro residues" evidence="2">
    <location>
        <begin position="196"/>
        <end position="216"/>
    </location>
</feature>
<feature type="compositionally biased region" description="Polar residues" evidence="2">
    <location>
        <begin position="474"/>
        <end position="488"/>
    </location>
</feature>